<proteinExistence type="predicted"/>
<gene>
    <name evidence="1" type="ORF">LSH36_44g02012</name>
</gene>
<keyword evidence="2" id="KW-1185">Reference proteome</keyword>
<evidence type="ECO:0000313" key="1">
    <source>
        <dbReference type="EMBL" id="KAK2165897.1"/>
    </source>
</evidence>
<accession>A0AAD9K746</accession>
<protein>
    <submittedName>
        <fullName evidence="1">Uncharacterized protein</fullName>
    </submittedName>
</protein>
<reference evidence="1" key="1">
    <citation type="journal article" date="2023" name="Mol. Biol. Evol.">
        <title>Third-Generation Sequencing Reveals the Adaptive Role of the Epigenome in Three Deep-Sea Polychaetes.</title>
        <authorList>
            <person name="Perez M."/>
            <person name="Aroh O."/>
            <person name="Sun Y."/>
            <person name="Lan Y."/>
            <person name="Juniper S.K."/>
            <person name="Young C.R."/>
            <person name="Angers B."/>
            <person name="Qian P.Y."/>
        </authorList>
    </citation>
    <scope>NUCLEOTIDE SEQUENCE</scope>
    <source>
        <strain evidence="1">P08H-3</strain>
    </source>
</reference>
<comment type="caution">
    <text evidence="1">The sequence shown here is derived from an EMBL/GenBank/DDBJ whole genome shotgun (WGS) entry which is preliminary data.</text>
</comment>
<organism evidence="1 2">
    <name type="scientific">Paralvinella palmiformis</name>
    <dbReference type="NCBI Taxonomy" id="53620"/>
    <lineage>
        <taxon>Eukaryota</taxon>
        <taxon>Metazoa</taxon>
        <taxon>Spiralia</taxon>
        <taxon>Lophotrochozoa</taxon>
        <taxon>Annelida</taxon>
        <taxon>Polychaeta</taxon>
        <taxon>Sedentaria</taxon>
        <taxon>Canalipalpata</taxon>
        <taxon>Terebellida</taxon>
        <taxon>Terebelliformia</taxon>
        <taxon>Alvinellidae</taxon>
        <taxon>Paralvinella</taxon>
    </lineage>
</organism>
<evidence type="ECO:0000313" key="2">
    <source>
        <dbReference type="Proteomes" id="UP001208570"/>
    </source>
</evidence>
<dbReference type="AlphaFoldDB" id="A0AAD9K746"/>
<dbReference type="EMBL" id="JAODUP010000044">
    <property type="protein sequence ID" value="KAK2165897.1"/>
    <property type="molecule type" value="Genomic_DNA"/>
</dbReference>
<dbReference type="Proteomes" id="UP001208570">
    <property type="component" value="Unassembled WGS sequence"/>
</dbReference>
<sequence length="99" mass="11283">MWSGFSSFQLADKHASVPEILLILTASHGPWCWASDTGCHTGEAAHMYRRIDNVEQYWIILGKSKLFPISDIQHITCRLYKRPTCYTHQNILLAPPIAN</sequence>
<name>A0AAD9K746_9ANNE</name>